<dbReference type="PRINTS" id="PR01036">
    <property type="entry name" value="TCRTETB"/>
</dbReference>
<sequence>MTARPDAARPGAARSAAAPPGTPDPRRWWALGALVVCVLVLGFDLTILNVALPAMASQLGADTGEQQWIADSYIVVFAALLLPAGLLGDRFGRRRMLTAGLVVFLAGSVAGTFAGSPEQLVAARAGMGVGAALVMPLALSVLPSLFGDEERSKAVGAIAAGAAAGLPLGPLVGGWLLDHYWWGSVFLVNVPLAAFGILACLLLLPESRDPAAPAVGAVSTLLSAGGLGALVFGIIEGPGRGWTDPLVLLALSGSAAMLAGLVLHERRSERPLLDLGLLRRPAFLWNTLTTSLTTLVIAGLLFLLPQYLQAVLGYGAFDTGVRLMPMMGGLLVAARCAAPLVRRLGARTVVSAGLVVLAAAAFLGAATGPGDGYGWAALWLTVAGTGFGFAVVPAMDGALAALPADRSGTGSGLLQTLRQVGGAVGVALLGSLLAGAFTGRLDTSGLPGPAADAARESVVAAHLVATRLDAPGLAASADAAFVHGMSLALAVCGVAALVTAVFTALRLPGRRHRDA</sequence>
<dbReference type="InterPro" id="IPR036259">
    <property type="entry name" value="MFS_trans_sf"/>
</dbReference>
<evidence type="ECO:0000256" key="2">
    <source>
        <dbReference type="ARBA" id="ARBA00022448"/>
    </source>
</evidence>
<feature type="region of interest" description="Disordered" evidence="8">
    <location>
        <begin position="1"/>
        <end position="21"/>
    </location>
</feature>
<feature type="transmembrane region" description="Helical" evidence="9">
    <location>
        <begin position="121"/>
        <end position="142"/>
    </location>
</feature>
<evidence type="ECO:0000256" key="3">
    <source>
        <dbReference type="ARBA" id="ARBA00022475"/>
    </source>
</evidence>
<dbReference type="PANTHER" id="PTHR42718">
    <property type="entry name" value="MAJOR FACILITATOR SUPERFAMILY MULTIDRUG TRANSPORTER MFSC"/>
    <property type="match status" value="1"/>
</dbReference>
<proteinExistence type="predicted"/>
<organism evidence="11 12">
    <name type="scientific">Streptomyces lycii</name>
    <dbReference type="NCBI Taxonomy" id="2654337"/>
    <lineage>
        <taxon>Bacteria</taxon>
        <taxon>Bacillati</taxon>
        <taxon>Actinomycetota</taxon>
        <taxon>Actinomycetes</taxon>
        <taxon>Kitasatosporales</taxon>
        <taxon>Streptomycetaceae</taxon>
        <taxon>Streptomyces</taxon>
    </lineage>
</organism>
<reference evidence="11 12" key="1">
    <citation type="submission" date="2019-10" db="EMBL/GenBank/DDBJ databases">
        <title>Streptomyces tenebrisbrunneis sp.nov., an endogenous actinomycete isolated from of Lycium ruthenicum.</title>
        <authorList>
            <person name="Ma L."/>
        </authorList>
    </citation>
    <scope>NUCLEOTIDE SEQUENCE [LARGE SCALE GENOMIC DNA]</scope>
    <source>
        <strain evidence="11 12">TRM 66187</strain>
    </source>
</reference>
<comment type="caution">
    <text evidence="11">The sequence shown here is derived from an EMBL/GenBank/DDBJ whole genome shotgun (WGS) entry which is preliminary data.</text>
</comment>
<feature type="compositionally biased region" description="Low complexity" evidence="8">
    <location>
        <begin position="1"/>
        <end position="19"/>
    </location>
</feature>
<keyword evidence="2" id="KW-0813">Transport</keyword>
<feature type="transmembrane region" description="Helical" evidence="9">
    <location>
        <begin position="246"/>
        <end position="263"/>
    </location>
</feature>
<dbReference type="Proteomes" id="UP000621266">
    <property type="component" value="Unassembled WGS sequence"/>
</dbReference>
<protein>
    <submittedName>
        <fullName evidence="11">DHA2 family efflux MFS transporter permease subunit</fullName>
    </submittedName>
</protein>
<dbReference type="SUPFAM" id="SSF103473">
    <property type="entry name" value="MFS general substrate transporter"/>
    <property type="match status" value="1"/>
</dbReference>
<evidence type="ECO:0000313" key="11">
    <source>
        <dbReference type="EMBL" id="KAF4409622.1"/>
    </source>
</evidence>
<feature type="transmembrane region" description="Helical" evidence="9">
    <location>
        <begin position="28"/>
        <end position="48"/>
    </location>
</feature>
<keyword evidence="4 9" id="KW-0812">Transmembrane</keyword>
<feature type="domain" description="Major facilitator superfamily (MFS) profile" evidence="10">
    <location>
        <begin position="30"/>
        <end position="511"/>
    </location>
</feature>
<dbReference type="RefSeq" id="WP_156205509.1">
    <property type="nucleotide sequence ID" value="NZ_WHPN01000196.1"/>
</dbReference>
<dbReference type="InterPro" id="IPR011701">
    <property type="entry name" value="MFS"/>
</dbReference>
<feature type="transmembrane region" description="Helical" evidence="9">
    <location>
        <begin position="481"/>
        <end position="505"/>
    </location>
</feature>
<comment type="subcellular location">
    <subcellularLocation>
        <location evidence="1">Cell membrane</location>
        <topology evidence="1">Multi-pass membrane protein</topology>
    </subcellularLocation>
</comment>
<keyword evidence="12" id="KW-1185">Reference proteome</keyword>
<keyword evidence="6 9" id="KW-0472">Membrane</keyword>
<dbReference type="InterPro" id="IPR020846">
    <property type="entry name" value="MFS_dom"/>
</dbReference>
<dbReference type="NCBIfam" id="TIGR00711">
    <property type="entry name" value="efflux_EmrB"/>
    <property type="match status" value="1"/>
</dbReference>
<evidence type="ECO:0000313" key="12">
    <source>
        <dbReference type="Proteomes" id="UP000621266"/>
    </source>
</evidence>
<evidence type="ECO:0000256" key="1">
    <source>
        <dbReference type="ARBA" id="ARBA00004651"/>
    </source>
</evidence>
<evidence type="ECO:0000256" key="4">
    <source>
        <dbReference type="ARBA" id="ARBA00022692"/>
    </source>
</evidence>
<keyword evidence="5 9" id="KW-1133">Transmembrane helix</keyword>
<evidence type="ECO:0000259" key="10">
    <source>
        <dbReference type="PROSITE" id="PS50850"/>
    </source>
</evidence>
<dbReference type="PROSITE" id="PS50850">
    <property type="entry name" value="MFS"/>
    <property type="match status" value="1"/>
</dbReference>
<accession>A0ABQ7FLQ1</accession>
<gene>
    <name evidence="11" type="ORF">GCU69_08090</name>
</gene>
<feature type="transmembrane region" description="Helical" evidence="9">
    <location>
        <begin position="96"/>
        <end position="115"/>
    </location>
</feature>
<evidence type="ECO:0000256" key="6">
    <source>
        <dbReference type="ARBA" id="ARBA00023136"/>
    </source>
</evidence>
<feature type="transmembrane region" description="Helical" evidence="9">
    <location>
        <begin position="323"/>
        <end position="341"/>
    </location>
</feature>
<dbReference type="EMBL" id="WHPN01000196">
    <property type="protein sequence ID" value="KAF4409622.1"/>
    <property type="molecule type" value="Genomic_DNA"/>
</dbReference>
<evidence type="ECO:0000256" key="7">
    <source>
        <dbReference type="ARBA" id="ARBA00023251"/>
    </source>
</evidence>
<dbReference type="PANTHER" id="PTHR42718:SF42">
    <property type="entry name" value="EXPORT PROTEIN"/>
    <property type="match status" value="1"/>
</dbReference>
<feature type="transmembrane region" description="Helical" evidence="9">
    <location>
        <begin position="68"/>
        <end position="87"/>
    </location>
</feature>
<feature type="transmembrane region" description="Helical" evidence="9">
    <location>
        <begin position="373"/>
        <end position="395"/>
    </location>
</feature>
<feature type="transmembrane region" description="Helical" evidence="9">
    <location>
        <begin position="181"/>
        <end position="204"/>
    </location>
</feature>
<dbReference type="Gene3D" id="1.20.1250.20">
    <property type="entry name" value="MFS general substrate transporter like domains"/>
    <property type="match status" value="1"/>
</dbReference>
<dbReference type="InterPro" id="IPR004638">
    <property type="entry name" value="EmrB-like"/>
</dbReference>
<keyword evidence="7" id="KW-0046">Antibiotic resistance</keyword>
<feature type="transmembrane region" description="Helical" evidence="9">
    <location>
        <begin position="154"/>
        <end position="175"/>
    </location>
</feature>
<name>A0ABQ7FLQ1_9ACTN</name>
<feature type="transmembrane region" description="Helical" evidence="9">
    <location>
        <begin position="283"/>
        <end position="303"/>
    </location>
</feature>
<dbReference type="CDD" id="cd17321">
    <property type="entry name" value="MFS_MMR_MDR_like"/>
    <property type="match status" value="1"/>
</dbReference>
<evidence type="ECO:0000256" key="9">
    <source>
        <dbReference type="SAM" id="Phobius"/>
    </source>
</evidence>
<evidence type="ECO:0000256" key="5">
    <source>
        <dbReference type="ARBA" id="ARBA00022989"/>
    </source>
</evidence>
<feature type="transmembrane region" description="Helical" evidence="9">
    <location>
        <begin position="416"/>
        <end position="437"/>
    </location>
</feature>
<dbReference type="Pfam" id="PF07690">
    <property type="entry name" value="MFS_1"/>
    <property type="match status" value="1"/>
</dbReference>
<feature type="transmembrane region" description="Helical" evidence="9">
    <location>
        <begin position="348"/>
        <end position="367"/>
    </location>
</feature>
<evidence type="ECO:0000256" key="8">
    <source>
        <dbReference type="SAM" id="MobiDB-lite"/>
    </source>
</evidence>
<dbReference type="Gene3D" id="1.20.1720.10">
    <property type="entry name" value="Multidrug resistance protein D"/>
    <property type="match status" value="1"/>
</dbReference>
<feature type="transmembrane region" description="Helical" evidence="9">
    <location>
        <begin position="211"/>
        <end position="234"/>
    </location>
</feature>
<keyword evidence="3" id="KW-1003">Cell membrane</keyword>